<proteinExistence type="predicted"/>
<dbReference type="EMBL" id="CAHIKZ030000438">
    <property type="protein sequence ID" value="CAE1174564.1"/>
    <property type="molecule type" value="Genomic_DNA"/>
</dbReference>
<accession>A0A812BAK9</accession>
<organism evidence="1 2">
    <name type="scientific">Acanthosepion pharaonis</name>
    <name type="common">Pharaoh cuttlefish</name>
    <name type="synonym">Sepia pharaonis</name>
    <dbReference type="NCBI Taxonomy" id="158019"/>
    <lineage>
        <taxon>Eukaryota</taxon>
        <taxon>Metazoa</taxon>
        <taxon>Spiralia</taxon>
        <taxon>Lophotrochozoa</taxon>
        <taxon>Mollusca</taxon>
        <taxon>Cephalopoda</taxon>
        <taxon>Coleoidea</taxon>
        <taxon>Decapodiformes</taxon>
        <taxon>Sepiida</taxon>
        <taxon>Sepiina</taxon>
        <taxon>Sepiidae</taxon>
        <taxon>Acanthosepion</taxon>
    </lineage>
</organism>
<name>A0A812BAK9_ACAPH</name>
<dbReference type="InterPro" id="IPR036388">
    <property type="entry name" value="WH-like_DNA-bd_sf"/>
</dbReference>
<evidence type="ECO:0000313" key="2">
    <source>
        <dbReference type="Proteomes" id="UP000597762"/>
    </source>
</evidence>
<comment type="caution">
    <text evidence="1">The sequence shown here is derived from an EMBL/GenBank/DDBJ whole genome shotgun (WGS) entry which is preliminary data.</text>
</comment>
<keyword evidence="2" id="KW-1185">Reference proteome</keyword>
<protein>
    <submittedName>
        <fullName evidence="1">Uncharacterized protein</fullName>
    </submittedName>
</protein>
<evidence type="ECO:0000313" key="1">
    <source>
        <dbReference type="EMBL" id="CAE1174564.1"/>
    </source>
</evidence>
<sequence>MYAILWPLFLDSKSLTLVVYNHSTYTSNRFFDSIGRWLRLAWFYMPETTVKITGTHSETMTTEQVEKTLSLVKADVSEYIERHRQNIQKEMADILSLISSSNQPKENLDKKLLYSRQEKLSYILQIPKVQSNPSAVSCDTCKDGVGNLVKELETLTVIRSSFPHIHQRVHSSWHLFRVAIKKRTDRLFLSWEEILEITEEFPPLDHDNDSLYECLRHLHNTGEILWYSSEEDVSQFIFHQPQMFANLLADLFRNDLSDWLTETNKVLACRGVRKQDTNLKLIPFSPMPYFTWGHTHTLSLSPLSLPLSLSLFPSLSSLSLPLSLSPLSPLSLLPLSLYLSLPLSLSLSLIR</sequence>
<dbReference type="AlphaFoldDB" id="A0A812BAK9"/>
<dbReference type="Proteomes" id="UP000597762">
    <property type="component" value="Unassembled WGS sequence"/>
</dbReference>
<gene>
    <name evidence="1" type="ORF">SPHA_13149</name>
</gene>
<dbReference type="OrthoDB" id="676979at2759"/>
<reference evidence="1" key="1">
    <citation type="submission" date="2021-01" db="EMBL/GenBank/DDBJ databases">
        <authorList>
            <person name="Li R."/>
            <person name="Bekaert M."/>
        </authorList>
    </citation>
    <scope>NUCLEOTIDE SEQUENCE</scope>
    <source>
        <strain evidence="1">Farmed</strain>
    </source>
</reference>
<dbReference type="Gene3D" id="1.10.10.10">
    <property type="entry name" value="Winged helix-like DNA-binding domain superfamily/Winged helix DNA-binding domain"/>
    <property type="match status" value="1"/>
</dbReference>